<evidence type="ECO:0000313" key="1">
    <source>
        <dbReference type="EMBL" id="VDO72027.1"/>
    </source>
</evidence>
<reference evidence="1 2" key="2">
    <citation type="submission" date="2018-11" db="EMBL/GenBank/DDBJ databases">
        <authorList>
            <consortium name="Pathogen Informatics"/>
        </authorList>
    </citation>
    <scope>NUCLEOTIDE SEQUENCE [LARGE SCALE GENOMIC DNA]</scope>
    <source>
        <strain evidence="1">Dakar</strain>
        <strain evidence="2">Dakar, Senegal</strain>
    </source>
</reference>
<evidence type="ECO:0000313" key="2">
    <source>
        <dbReference type="Proteomes" id="UP000279833"/>
    </source>
</evidence>
<gene>
    <name evidence="1" type="ORF">SCUD_LOCUS2080</name>
</gene>
<dbReference type="AlphaFoldDB" id="A0A183JHA6"/>
<dbReference type="Proteomes" id="UP000279833">
    <property type="component" value="Unassembled WGS sequence"/>
</dbReference>
<organism evidence="3">
    <name type="scientific">Schistosoma curassoni</name>
    <dbReference type="NCBI Taxonomy" id="6186"/>
    <lineage>
        <taxon>Eukaryota</taxon>
        <taxon>Metazoa</taxon>
        <taxon>Spiralia</taxon>
        <taxon>Lophotrochozoa</taxon>
        <taxon>Platyhelminthes</taxon>
        <taxon>Trematoda</taxon>
        <taxon>Digenea</taxon>
        <taxon>Strigeidida</taxon>
        <taxon>Schistosomatoidea</taxon>
        <taxon>Schistosomatidae</taxon>
        <taxon>Schistosoma</taxon>
    </lineage>
</organism>
<evidence type="ECO:0000313" key="3">
    <source>
        <dbReference type="WBParaSite" id="SCUD_0000207901-mRNA-1"/>
    </source>
</evidence>
<reference evidence="3" key="1">
    <citation type="submission" date="2016-06" db="UniProtKB">
        <authorList>
            <consortium name="WormBaseParasite"/>
        </authorList>
    </citation>
    <scope>IDENTIFICATION</scope>
</reference>
<proteinExistence type="predicted"/>
<sequence length="83" mass="9506">MFSSQTEEADELDPWCTGKGAVKPESIITRRFSTDILFITYMNSLLGVTCVHESSDHIKHARFRTAIYDSFKEFEELSKKGNI</sequence>
<dbReference type="WBParaSite" id="SCUD_0000207901-mRNA-1">
    <property type="protein sequence ID" value="SCUD_0000207901-mRNA-1"/>
    <property type="gene ID" value="SCUD_0000207901"/>
</dbReference>
<keyword evidence="2" id="KW-1185">Reference proteome</keyword>
<protein>
    <submittedName>
        <fullName evidence="3">DUF3800 domain-containing protein</fullName>
    </submittedName>
</protein>
<accession>A0A183JHA6</accession>
<name>A0A183JHA6_9TREM</name>
<dbReference type="EMBL" id="UZAK01001880">
    <property type="protein sequence ID" value="VDO72027.1"/>
    <property type="molecule type" value="Genomic_DNA"/>
</dbReference>